<feature type="signal peptide" evidence="1">
    <location>
        <begin position="1"/>
        <end position="19"/>
    </location>
</feature>
<dbReference type="AlphaFoldDB" id="A0A4R0PZ95"/>
<evidence type="ECO:0000313" key="2">
    <source>
        <dbReference type="EMBL" id="TCD28572.1"/>
    </source>
</evidence>
<accession>A0A4R0PZ95</accession>
<protein>
    <submittedName>
        <fullName evidence="2">Uncharacterized protein</fullName>
    </submittedName>
</protein>
<reference evidence="2 3" key="1">
    <citation type="submission" date="2019-02" db="EMBL/GenBank/DDBJ databases">
        <title>Pedobacter sp. RP-3-21 sp. nov., isolated from Arctic soil.</title>
        <authorList>
            <person name="Dahal R.H."/>
        </authorList>
    </citation>
    <scope>NUCLEOTIDE SEQUENCE [LARGE SCALE GENOMIC DNA]</scope>
    <source>
        <strain evidence="2 3">RP-3-21</strain>
    </source>
</reference>
<feature type="chain" id="PRO_5020252971" evidence="1">
    <location>
        <begin position="20"/>
        <end position="163"/>
    </location>
</feature>
<dbReference type="Proteomes" id="UP000293925">
    <property type="component" value="Unassembled WGS sequence"/>
</dbReference>
<proteinExistence type="predicted"/>
<evidence type="ECO:0000256" key="1">
    <source>
        <dbReference type="SAM" id="SignalP"/>
    </source>
</evidence>
<gene>
    <name evidence="2" type="ORF">EZ456_04060</name>
</gene>
<keyword evidence="1" id="KW-0732">Signal</keyword>
<sequence length="163" mass="18410">MKKMLILALLGFTYLGSSAQIRSQVPVKTQLPTSQTDIEKIKISFPQPATLHDDGGWEKGPGNWLAALKQPVNYRAGLLFLDRKTNGLIKYFMIEIRFVKAGAIDLTANSMVTSQPGKNTWKTVFGKENEVVKQTIMCSESDFGTEVYLYLKNFRPYKRTQVN</sequence>
<evidence type="ECO:0000313" key="3">
    <source>
        <dbReference type="Proteomes" id="UP000293925"/>
    </source>
</evidence>
<dbReference type="OrthoDB" id="759024at2"/>
<dbReference type="EMBL" id="SJSO01000003">
    <property type="protein sequence ID" value="TCD28572.1"/>
    <property type="molecule type" value="Genomic_DNA"/>
</dbReference>
<name>A0A4R0PZ95_9SPHI</name>
<keyword evidence="3" id="KW-1185">Reference proteome</keyword>
<organism evidence="2 3">
    <name type="scientific">Pedobacter psychrodurus</name>
    <dbReference type="NCBI Taxonomy" id="2530456"/>
    <lineage>
        <taxon>Bacteria</taxon>
        <taxon>Pseudomonadati</taxon>
        <taxon>Bacteroidota</taxon>
        <taxon>Sphingobacteriia</taxon>
        <taxon>Sphingobacteriales</taxon>
        <taxon>Sphingobacteriaceae</taxon>
        <taxon>Pedobacter</taxon>
    </lineage>
</organism>
<comment type="caution">
    <text evidence="2">The sequence shown here is derived from an EMBL/GenBank/DDBJ whole genome shotgun (WGS) entry which is preliminary data.</text>
</comment>
<dbReference type="RefSeq" id="WP_131527554.1">
    <property type="nucleotide sequence ID" value="NZ_SJSO01000003.1"/>
</dbReference>